<evidence type="ECO:0000313" key="1">
    <source>
        <dbReference type="EMBL" id="DAF62674.1"/>
    </source>
</evidence>
<protein>
    <submittedName>
        <fullName evidence="1">Uncharacterized protein</fullName>
    </submittedName>
</protein>
<organism evidence="1">
    <name type="scientific">Siphoviridae sp. ctuBK6</name>
    <dbReference type="NCBI Taxonomy" id="2827963"/>
    <lineage>
        <taxon>Viruses</taxon>
        <taxon>Duplodnaviria</taxon>
        <taxon>Heunggongvirae</taxon>
        <taxon>Uroviricota</taxon>
        <taxon>Caudoviricetes</taxon>
    </lineage>
</organism>
<reference evidence="1" key="1">
    <citation type="journal article" date="2021" name="Proc. Natl. Acad. Sci. U.S.A.">
        <title>A Catalog of Tens of Thousands of Viruses from Human Metagenomes Reveals Hidden Associations with Chronic Diseases.</title>
        <authorList>
            <person name="Tisza M.J."/>
            <person name="Buck C.B."/>
        </authorList>
    </citation>
    <scope>NUCLEOTIDE SEQUENCE</scope>
    <source>
        <strain evidence="1">CtuBK6</strain>
    </source>
</reference>
<accession>A0A8S5TIR0</accession>
<dbReference type="EMBL" id="BK032826">
    <property type="protein sequence ID" value="DAF62674.1"/>
    <property type="molecule type" value="Genomic_DNA"/>
</dbReference>
<sequence>MSKDAFTKMMANSVYGVKNRDSVTFHRKPTQINRQNPLPVFDKFGVKAWIYPLSNGYFVLFRVMHSTSSAGIVCVEDNTVTNFLQGTVTDIHTRQDLVDYVKTWDKMTVFDMVQLQEDILKISLTKATSEIVN</sequence>
<name>A0A8S5TIR0_9CAUD</name>
<proteinExistence type="predicted"/>